<reference evidence="1" key="1">
    <citation type="submission" date="2020-10" db="EMBL/GenBank/DDBJ databases">
        <authorList>
            <person name="Gilroy R."/>
        </authorList>
    </citation>
    <scope>NUCLEOTIDE SEQUENCE</scope>
    <source>
        <strain evidence="1">F6-4510</strain>
    </source>
</reference>
<name>A0A9D9H3X6_9FIRM</name>
<dbReference type="InterPro" id="IPR025617">
    <property type="entry name" value="YqzL"/>
</dbReference>
<accession>A0A9D9H3X6</accession>
<dbReference type="AlphaFoldDB" id="A0A9D9H3X6"/>
<dbReference type="Pfam" id="PF14006">
    <property type="entry name" value="YqzL"/>
    <property type="match status" value="1"/>
</dbReference>
<comment type="caution">
    <text evidence="1">The sequence shown here is derived from an EMBL/GenBank/DDBJ whole genome shotgun (WGS) entry which is preliminary data.</text>
</comment>
<proteinExistence type="predicted"/>
<evidence type="ECO:0000313" key="1">
    <source>
        <dbReference type="EMBL" id="MBO8435049.1"/>
    </source>
</evidence>
<sequence length="50" mass="5986">MDLLWTMFEKSGNVEIYLKYKERERNDFESLNKGGLEVAHFGENKIMNIF</sequence>
<dbReference type="Proteomes" id="UP000823611">
    <property type="component" value="Unassembled WGS sequence"/>
</dbReference>
<dbReference type="EMBL" id="JADIMX010000128">
    <property type="protein sequence ID" value="MBO8435049.1"/>
    <property type="molecule type" value="Genomic_DNA"/>
</dbReference>
<gene>
    <name evidence="1" type="ORF">IAC55_06995</name>
</gene>
<reference evidence="1" key="2">
    <citation type="journal article" date="2021" name="PeerJ">
        <title>Extensive microbial diversity within the chicken gut microbiome revealed by metagenomics and culture.</title>
        <authorList>
            <person name="Gilroy R."/>
            <person name="Ravi A."/>
            <person name="Getino M."/>
            <person name="Pursley I."/>
            <person name="Horton D.L."/>
            <person name="Alikhan N.F."/>
            <person name="Baker D."/>
            <person name="Gharbi K."/>
            <person name="Hall N."/>
            <person name="Watson M."/>
            <person name="Adriaenssens E.M."/>
            <person name="Foster-Nyarko E."/>
            <person name="Jarju S."/>
            <person name="Secka A."/>
            <person name="Antonio M."/>
            <person name="Oren A."/>
            <person name="Chaudhuri R.R."/>
            <person name="La Ragione R."/>
            <person name="Hildebrand F."/>
            <person name="Pallen M.J."/>
        </authorList>
    </citation>
    <scope>NUCLEOTIDE SEQUENCE</scope>
    <source>
        <strain evidence="1">F6-4510</strain>
    </source>
</reference>
<evidence type="ECO:0000313" key="2">
    <source>
        <dbReference type="Proteomes" id="UP000823611"/>
    </source>
</evidence>
<organism evidence="1 2">
    <name type="scientific">Candidatus Fimicola merdigallinarum</name>
    <dbReference type="NCBI Taxonomy" id="2840819"/>
    <lineage>
        <taxon>Bacteria</taxon>
        <taxon>Bacillati</taxon>
        <taxon>Bacillota</taxon>
        <taxon>Clostridia</taxon>
        <taxon>Lachnospirales</taxon>
        <taxon>Lachnospiraceae</taxon>
        <taxon>Lachnospiraceae incertae sedis</taxon>
        <taxon>Candidatus Fimicola</taxon>
    </lineage>
</organism>
<protein>
    <submittedName>
        <fullName evidence="1">YqzL family protein</fullName>
    </submittedName>
</protein>